<name>A0AAD3S6X4_NEPGR</name>
<feature type="compositionally biased region" description="Low complexity" evidence="1">
    <location>
        <begin position="1"/>
        <end position="29"/>
    </location>
</feature>
<keyword evidence="3" id="KW-1185">Reference proteome</keyword>
<gene>
    <name evidence="2" type="ORF">Nepgr_007309</name>
</gene>
<sequence length="101" mass="11036">MVAPFAAAARSISRSTSSIRTTASRLATAPKQKPSAQFPFRFHGQKPLSYCRIFRSPVELSCCVESMLPYHNATASALLISLLSVAPRRCGWTSEDCNDDV</sequence>
<proteinExistence type="predicted"/>
<evidence type="ECO:0000313" key="3">
    <source>
        <dbReference type="Proteomes" id="UP001279734"/>
    </source>
</evidence>
<dbReference type="Proteomes" id="UP001279734">
    <property type="component" value="Unassembled WGS sequence"/>
</dbReference>
<dbReference type="EMBL" id="BSYO01000005">
    <property type="protein sequence ID" value="GMH05469.1"/>
    <property type="molecule type" value="Genomic_DNA"/>
</dbReference>
<evidence type="ECO:0000256" key="1">
    <source>
        <dbReference type="SAM" id="MobiDB-lite"/>
    </source>
</evidence>
<reference evidence="2" key="1">
    <citation type="submission" date="2023-05" db="EMBL/GenBank/DDBJ databases">
        <title>Nepenthes gracilis genome sequencing.</title>
        <authorList>
            <person name="Fukushima K."/>
        </authorList>
    </citation>
    <scope>NUCLEOTIDE SEQUENCE</scope>
    <source>
        <strain evidence="2">SING2019-196</strain>
    </source>
</reference>
<dbReference type="PANTHER" id="PTHR33156:SF59">
    <property type="entry name" value="PROTEIN NUCLEAR FUSION DEFECTIVE 6, CHLOROPLASTIC_MITOCHONDRIAL-LIKE"/>
    <property type="match status" value="1"/>
</dbReference>
<dbReference type="PANTHER" id="PTHR33156">
    <property type="entry name" value="OS02G0230000 PROTEIN"/>
    <property type="match status" value="1"/>
</dbReference>
<feature type="region of interest" description="Disordered" evidence="1">
    <location>
        <begin position="1"/>
        <end position="34"/>
    </location>
</feature>
<dbReference type="InterPro" id="IPR043459">
    <property type="entry name" value="NFD6/NOXY2-like"/>
</dbReference>
<dbReference type="AlphaFoldDB" id="A0AAD3S6X4"/>
<protein>
    <submittedName>
        <fullName evidence="2">Uncharacterized protein</fullName>
    </submittedName>
</protein>
<evidence type="ECO:0000313" key="2">
    <source>
        <dbReference type="EMBL" id="GMH05469.1"/>
    </source>
</evidence>
<comment type="caution">
    <text evidence="2">The sequence shown here is derived from an EMBL/GenBank/DDBJ whole genome shotgun (WGS) entry which is preliminary data.</text>
</comment>
<organism evidence="2 3">
    <name type="scientific">Nepenthes gracilis</name>
    <name type="common">Slender pitcher plant</name>
    <dbReference type="NCBI Taxonomy" id="150966"/>
    <lineage>
        <taxon>Eukaryota</taxon>
        <taxon>Viridiplantae</taxon>
        <taxon>Streptophyta</taxon>
        <taxon>Embryophyta</taxon>
        <taxon>Tracheophyta</taxon>
        <taxon>Spermatophyta</taxon>
        <taxon>Magnoliopsida</taxon>
        <taxon>eudicotyledons</taxon>
        <taxon>Gunneridae</taxon>
        <taxon>Pentapetalae</taxon>
        <taxon>Caryophyllales</taxon>
        <taxon>Nepenthaceae</taxon>
        <taxon>Nepenthes</taxon>
    </lineage>
</organism>
<dbReference type="GO" id="GO:0005739">
    <property type="term" value="C:mitochondrion"/>
    <property type="evidence" value="ECO:0007669"/>
    <property type="project" value="TreeGrafter"/>
</dbReference>
<accession>A0AAD3S6X4</accession>